<sequence length="55" mass="6091">MSKIVNEERARQGRRGSTVLIILVVALILAAIGWFAVEYYGQSIDNQPTQLDTAN</sequence>
<reference evidence="2 3" key="1">
    <citation type="submission" date="2022-06" db="EMBL/GenBank/DDBJ databases">
        <title>Mesorhizobium sp. strain RP14 Genome sequencing and assembly.</title>
        <authorList>
            <person name="Kim I."/>
        </authorList>
    </citation>
    <scope>NUCLEOTIDE SEQUENCE [LARGE SCALE GENOMIC DNA]</scope>
    <source>
        <strain evidence="3">RP14(2022)</strain>
    </source>
</reference>
<keyword evidence="3" id="KW-1185">Reference proteome</keyword>
<keyword evidence="1" id="KW-0812">Transmembrane</keyword>
<evidence type="ECO:0000256" key="1">
    <source>
        <dbReference type="SAM" id="Phobius"/>
    </source>
</evidence>
<dbReference type="Proteomes" id="UP001205906">
    <property type="component" value="Unassembled WGS sequence"/>
</dbReference>
<keyword evidence="1" id="KW-1133">Transmembrane helix</keyword>
<organism evidence="2 3">
    <name type="scientific">Mesorhizobium liriopis</name>
    <dbReference type="NCBI Taxonomy" id="2953882"/>
    <lineage>
        <taxon>Bacteria</taxon>
        <taxon>Pseudomonadati</taxon>
        <taxon>Pseudomonadota</taxon>
        <taxon>Alphaproteobacteria</taxon>
        <taxon>Hyphomicrobiales</taxon>
        <taxon>Phyllobacteriaceae</taxon>
        <taxon>Mesorhizobium</taxon>
    </lineage>
</organism>
<proteinExistence type="predicted"/>
<name>A0ABT1C9V5_9HYPH</name>
<accession>A0ABT1C9V5</accession>
<dbReference type="RefSeq" id="WP_252821331.1">
    <property type="nucleotide sequence ID" value="NZ_JAMXQS010000008.1"/>
</dbReference>
<comment type="caution">
    <text evidence="2">The sequence shown here is derived from an EMBL/GenBank/DDBJ whole genome shotgun (WGS) entry which is preliminary data.</text>
</comment>
<evidence type="ECO:0000313" key="3">
    <source>
        <dbReference type="Proteomes" id="UP001205906"/>
    </source>
</evidence>
<feature type="transmembrane region" description="Helical" evidence="1">
    <location>
        <begin position="20"/>
        <end position="37"/>
    </location>
</feature>
<keyword evidence="1" id="KW-0472">Membrane</keyword>
<evidence type="ECO:0000313" key="2">
    <source>
        <dbReference type="EMBL" id="MCO6051611.1"/>
    </source>
</evidence>
<gene>
    <name evidence="2" type="ORF">NGM99_17635</name>
</gene>
<dbReference type="EMBL" id="JAMXQS010000008">
    <property type="protein sequence ID" value="MCO6051611.1"/>
    <property type="molecule type" value="Genomic_DNA"/>
</dbReference>
<protein>
    <submittedName>
        <fullName evidence="2">Uncharacterized protein</fullName>
    </submittedName>
</protein>